<dbReference type="EMBL" id="JAUFPN010000015">
    <property type="protein sequence ID" value="MDN3563135.1"/>
    <property type="molecule type" value="Genomic_DNA"/>
</dbReference>
<dbReference type="RefSeq" id="WP_290314869.1">
    <property type="nucleotide sequence ID" value="NZ_JAUFPN010000015.1"/>
</dbReference>
<evidence type="ECO:0000256" key="3">
    <source>
        <dbReference type="ARBA" id="ARBA00011890"/>
    </source>
</evidence>
<dbReference type="Proteomes" id="UP001529369">
    <property type="component" value="Unassembled WGS sequence"/>
</dbReference>
<dbReference type="CDD" id="cd02440">
    <property type="entry name" value="AdoMet_MTases"/>
    <property type="match status" value="1"/>
</dbReference>
<comment type="similarity">
    <text evidence="2">Belongs to the methyltransferase superfamily. L-isoaspartyl/D-aspartyl protein methyltransferase family.</text>
</comment>
<keyword evidence="7" id="KW-0808">Transferase</keyword>
<evidence type="ECO:0000313" key="13">
    <source>
        <dbReference type="Proteomes" id="UP001529369"/>
    </source>
</evidence>
<keyword evidence="6 12" id="KW-0489">Methyltransferase</keyword>
<evidence type="ECO:0000313" key="12">
    <source>
        <dbReference type="EMBL" id="MDN3563135.1"/>
    </source>
</evidence>
<evidence type="ECO:0000256" key="6">
    <source>
        <dbReference type="ARBA" id="ARBA00022603"/>
    </source>
</evidence>
<comment type="caution">
    <text evidence="12">The sequence shown here is derived from an EMBL/GenBank/DDBJ whole genome shotgun (WGS) entry which is preliminary data.</text>
</comment>
<keyword evidence="8" id="KW-0949">S-adenosyl-L-methionine</keyword>
<evidence type="ECO:0000256" key="11">
    <source>
        <dbReference type="ARBA" id="ARBA00031350"/>
    </source>
</evidence>
<dbReference type="InterPro" id="IPR029063">
    <property type="entry name" value="SAM-dependent_MTases_sf"/>
</dbReference>
<sequence>MNERAAKLRIFYARFVSQHGEARDPRVEAAFASVPRETFVGPAPWFVYAGPGPTYVQAPDDDPAFLYADVLIALEPSRGVNNGQPSLHARCLDALGLRPGETVLHVGAGAGYYTALLAHLVAPGGIVHAYEVDPDLAARAKANLSGIEGVSVHTRSGIGEGLPAADAVYVNAGLGAPSWTWLDALRPGGRLLFPLQPEQGFGGMLLITKPAAGGIDWPARFVSRASFIPCDAPIATADEALVTAFAGGGWQHVRSFHLNDRHDSETWYCGDGWSLSLAAPAEG</sequence>
<dbReference type="PANTHER" id="PTHR11579:SF0">
    <property type="entry name" value="PROTEIN-L-ISOASPARTATE(D-ASPARTATE) O-METHYLTRANSFERASE"/>
    <property type="match status" value="1"/>
</dbReference>
<protein>
    <recommendedName>
        <fullName evidence="4">Protein-L-isoaspartate O-methyltransferase</fullName>
        <ecNumber evidence="3">2.1.1.77</ecNumber>
    </recommendedName>
    <alternativeName>
        <fullName evidence="11">L-isoaspartyl protein carboxyl methyltransferase</fullName>
    </alternativeName>
    <alternativeName>
        <fullName evidence="9">Protein L-isoaspartyl methyltransferase</fullName>
    </alternativeName>
    <alternativeName>
        <fullName evidence="10">Protein-beta-aspartate methyltransferase</fullName>
    </alternativeName>
</protein>
<evidence type="ECO:0000256" key="7">
    <source>
        <dbReference type="ARBA" id="ARBA00022679"/>
    </source>
</evidence>
<evidence type="ECO:0000256" key="4">
    <source>
        <dbReference type="ARBA" id="ARBA00013346"/>
    </source>
</evidence>
<dbReference type="SUPFAM" id="SSF53335">
    <property type="entry name" value="S-adenosyl-L-methionine-dependent methyltransferases"/>
    <property type="match status" value="1"/>
</dbReference>
<dbReference type="InterPro" id="IPR000682">
    <property type="entry name" value="PCMT"/>
</dbReference>
<dbReference type="GO" id="GO:0008168">
    <property type="term" value="F:methyltransferase activity"/>
    <property type="evidence" value="ECO:0007669"/>
    <property type="project" value="UniProtKB-KW"/>
</dbReference>
<evidence type="ECO:0000256" key="5">
    <source>
        <dbReference type="ARBA" id="ARBA00022490"/>
    </source>
</evidence>
<reference evidence="13" key="1">
    <citation type="journal article" date="2019" name="Int. J. Syst. Evol. Microbiol.">
        <title>The Global Catalogue of Microorganisms (GCM) 10K type strain sequencing project: providing services to taxonomists for standard genome sequencing and annotation.</title>
        <authorList>
            <consortium name="The Broad Institute Genomics Platform"/>
            <consortium name="The Broad Institute Genome Sequencing Center for Infectious Disease"/>
            <person name="Wu L."/>
            <person name="Ma J."/>
        </authorList>
    </citation>
    <scope>NUCLEOTIDE SEQUENCE [LARGE SCALE GENOMIC DNA]</scope>
    <source>
        <strain evidence="13">CECT 7131</strain>
    </source>
</reference>
<dbReference type="GO" id="GO:0032259">
    <property type="term" value="P:methylation"/>
    <property type="evidence" value="ECO:0007669"/>
    <property type="project" value="UniProtKB-KW"/>
</dbReference>
<evidence type="ECO:0000256" key="1">
    <source>
        <dbReference type="ARBA" id="ARBA00004496"/>
    </source>
</evidence>
<dbReference type="EC" id="2.1.1.77" evidence="3"/>
<comment type="subcellular location">
    <subcellularLocation>
        <location evidence="1">Cytoplasm</location>
    </subcellularLocation>
</comment>
<name>A0ABT8A088_9PROT</name>
<evidence type="ECO:0000256" key="9">
    <source>
        <dbReference type="ARBA" id="ARBA00030757"/>
    </source>
</evidence>
<accession>A0ABT8A088</accession>
<dbReference type="Pfam" id="PF01135">
    <property type="entry name" value="PCMT"/>
    <property type="match status" value="1"/>
</dbReference>
<dbReference type="Gene3D" id="3.40.50.150">
    <property type="entry name" value="Vaccinia Virus protein VP39"/>
    <property type="match status" value="1"/>
</dbReference>
<keyword evidence="5" id="KW-0963">Cytoplasm</keyword>
<evidence type="ECO:0000256" key="8">
    <source>
        <dbReference type="ARBA" id="ARBA00022691"/>
    </source>
</evidence>
<dbReference type="PANTHER" id="PTHR11579">
    <property type="entry name" value="PROTEIN-L-ISOASPARTATE O-METHYLTRANSFERASE"/>
    <property type="match status" value="1"/>
</dbReference>
<keyword evidence="13" id="KW-1185">Reference proteome</keyword>
<evidence type="ECO:0000256" key="2">
    <source>
        <dbReference type="ARBA" id="ARBA00005369"/>
    </source>
</evidence>
<evidence type="ECO:0000256" key="10">
    <source>
        <dbReference type="ARBA" id="ARBA00031323"/>
    </source>
</evidence>
<proteinExistence type="inferred from homology"/>
<gene>
    <name evidence="12" type="ORF">QWZ14_01925</name>
</gene>
<organism evidence="12 13">
    <name type="scientific">Paeniroseomonas aquatica</name>
    <dbReference type="NCBI Taxonomy" id="373043"/>
    <lineage>
        <taxon>Bacteria</taxon>
        <taxon>Pseudomonadati</taxon>
        <taxon>Pseudomonadota</taxon>
        <taxon>Alphaproteobacteria</taxon>
        <taxon>Acetobacterales</taxon>
        <taxon>Acetobacteraceae</taxon>
        <taxon>Paeniroseomonas</taxon>
    </lineage>
</organism>